<dbReference type="InterPro" id="IPR001789">
    <property type="entry name" value="Sig_transdc_resp-reg_receiver"/>
</dbReference>
<evidence type="ECO:0000256" key="1">
    <source>
        <dbReference type="ARBA" id="ARBA00022553"/>
    </source>
</evidence>
<evidence type="ECO:0000256" key="2">
    <source>
        <dbReference type="PROSITE-ProRule" id="PRU00169"/>
    </source>
</evidence>
<dbReference type="Gene3D" id="3.40.50.2300">
    <property type="match status" value="1"/>
</dbReference>
<comment type="caution">
    <text evidence="4">The sequence shown here is derived from an EMBL/GenBank/DDBJ whole genome shotgun (WGS) entry which is preliminary data.</text>
</comment>
<dbReference type="InterPro" id="IPR050595">
    <property type="entry name" value="Bact_response_regulator"/>
</dbReference>
<proteinExistence type="predicted"/>
<dbReference type="GO" id="GO:0000160">
    <property type="term" value="P:phosphorelay signal transduction system"/>
    <property type="evidence" value="ECO:0007669"/>
    <property type="project" value="InterPro"/>
</dbReference>
<dbReference type="InterPro" id="IPR011006">
    <property type="entry name" value="CheY-like_superfamily"/>
</dbReference>
<dbReference type="EMBL" id="DRMH01000018">
    <property type="protein sequence ID" value="HFC97185.1"/>
    <property type="molecule type" value="Genomic_DNA"/>
</dbReference>
<comment type="caution">
    <text evidence="2">Lacks conserved residue(s) required for the propagation of feature annotation.</text>
</comment>
<gene>
    <name evidence="4" type="ORF">ENJ40_01835</name>
</gene>
<dbReference type="Pfam" id="PF00072">
    <property type="entry name" value="Response_reg"/>
    <property type="match status" value="1"/>
</dbReference>
<dbReference type="Proteomes" id="UP000886043">
    <property type="component" value="Unassembled WGS sequence"/>
</dbReference>
<dbReference type="AlphaFoldDB" id="A0A7C3H3M0"/>
<dbReference type="PROSITE" id="PS50110">
    <property type="entry name" value="RESPONSE_REGULATORY"/>
    <property type="match status" value="1"/>
</dbReference>
<protein>
    <submittedName>
        <fullName evidence="4">Response regulator</fullName>
    </submittedName>
</protein>
<dbReference type="SUPFAM" id="SSF52172">
    <property type="entry name" value="CheY-like"/>
    <property type="match status" value="1"/>
</dbReference>
<keyword evidence="1" id="KW-0597">Phosphoprotein</keyword>
<dbReference type="SMART" id="SM00448">
    <property type="entry name" value="REC"/>
    <property type="match status" value="1"/>
</dbReference>
<evidence type="ECO:0000313" key="4">
    <source>
        <dbReference type="EMBL" id="HFC97185.1"/>
    </source>
</evidence>
<dbReference type="PANTHER" id="PTHR44591">
    <property type="entry name" value="STRESS RESPONSE REGULATOR PROTEIN 1"/>
    <property type="match status" value="1"/>
</dbReference>
<dbReference type="PANTHER" id="PTHR44591:SF3">
    <property type="entry name" value="RESPONSE REGULATORY DOMAIN-CONTAINING PROTEIN"/>
    <property type="match status" value="1"/>
</dbReference>
<name>A0A7C3H3M0_9BACT</name>
<sequence length="123" mass="13855">MPKPPTVYMCLSESVAQRVRNTLAGFRLNLVAVPDGETLIELSRRHPPDLIILEKEIPKLDGYAVVLLLKTDPKTSRVPVVGICKCFTDAEAEKARDAGCDDYVCYPLNEEEFKGMIQRYLTR</sequence>
<reference evidence="4" key="1">
    <citation type="journal article" date="2020" name="mSystems">
        <title>Genome- and Community-Level Interaction Insights into Carbon Utilization and Element Cycling Functions of Hydrothermarchaeota in Hydrothermal Sediment.</title>
        <authorList>
            <person name="Zhou Z."/>
            <person name="Liu Y."/>
            <person name="Xu W."/>
            <person name="Pan J."/>
            <person name="Luo Z.H."/>
            <person name="Li M."/>
        </authorList>
    </citation>
    <scope>NUCLEOTIDE SEQUENCE [LARGE SCALE GENOMIC DNA]</scope>
    <source>
        <strain evidence="4">HyVt-483</strain>
    </source>
</reference>
<evidence type="ECO:0000259" key="3">
    <source>
        <dbReference type="PROSITE" id="PS50110"/>
    </source>
</evidence>
<feature type="domain" description="Response regulatory" evidence="3">
    <location>
        <begin position="5"/>
        <end position="121"/>
    </location>
</feature>
<organism evidence="4">
    <name type="scientific">Thermosulfurimonas dismutans</name>
    <dbReference type="NCBI Taxonomy" id="999894"/>
    <lineage>
        <taxon>Bacteria</taxon>
        <taxon>Pseudomonadati</taxon>
        <taxon>Thermodesulfobacteriota</taxon>
        <taxon>Thermodesulfobacteria</taxon>
        <taxon>Thermodesulfobacteriales</taxon>
        <taxon>Thermodesulfobacteriaceae</taxon>
        <taxon>Thermosulfurimonas</taxon>
    </lineage>
</organism>
<accession>A0A7C3H3M0</accession>